<dbReference type="PRINTS" id="PR00337">
    <property type="entry name" value="LEUILEVALBP"/>
</dbReference>
<evidence type="ECO:0000313" key="8">
    <source>
        <dbReference type="Proteomes" id="UP000613113"/>
    </source>
</evidence>
<comment type="caution">
    <text evidence="7">The sequence shown here is derived from an EMBL/GenBank/DDBJ whole genome shotgun (WGS) entry which is preliminary data.</text>
</comment>
<evidence type="ECO:0000256" key="4">
    <source>
        <dbReference type="ARBA" id="ARBA00022970"/>
    </source>
</evidence>
<dbReference type="Pfam" id="PF13458">
    <property type="entry name" value="Peripla_BP_6"/>
    <property type="match status" value="1"/>
</dbReference>
<feature type="domain" description="Leucine-binding protein" evidence="6">
    <location>
        <begin position="43"/>
        <end position="383"/>
    </location>
</feature>
<protein>
    <submittedName>
        <fullName evidence="7">ABC transporter substrate-binding protein</fullName>
    </submittedName>
</protein>
<dbReference type="PANTHER" id="PTHR47235:SF1">
    <property type="entry name" value="BLR6548 PROTEIN"/>
    <property type="match status" value="1"/>
</dbReference>
<dbReference type="PANTHER" id="PTHR47235">
    <property type="entry name" value="BLR6548 PROTEIN"/>
    <property type="match status" value="1"/>
</dbReference>
<reference evidence="7 8" key="1">
    <citation type="submission" date="2020-08" db="EMBL/GenBank/DDBJ databases">
        <title>Novel species isolated from subtropical streams in China.</title>
        <authorList>
            <person name="Lu H."/>
        </authorList>
    </citation>
    <scope>NUCLEOTIDE SEQUENCE [LARGE SCALE GENOMIC DNA]</scope>
    <source>
        <strain evidence="7 8">FT31W</strain>
    </source>
</reference>
<evidence type="ECO:0000259" key="6">
    <source>
        <dbReference type="Pfam" id="PF13458"/>
    </source>
</evidence>
<feature type="chain" id="PRO_5045834439" evidence="5">
    <location>
        <begin position="33"/>
        <end position="390"/>
    </location>
</feature>
<comment type="similarity">
    <text evidence="1">Belongs to the leucine-binding protein family.</text>
</comment>
<keyword evidence="2" id="KW-0813">Transport</keyword>
<evidence type="ECO:0000256" key="2">
    <source>
        <dbReference type="ARBA" id="ARBA00022448"/>
    </source>
</evidence>
<dbReference type="SUPFAM" id="SSF53822">
    <property type="entry name" value="Periplasmic binding protein-like I"/>
    <property type="match status" value="1"/>
</dbReference>
<accession>A0ABR6YML2</accession>
<dbReference type="EMBL" id="JACOGC010000002">
    <property type="protein sequence ID" value="MBC3885040.1"/>
    <property type="molecule type" value="Genomic_DNA"/>
</dbReference>
<name>A0ABR6YML2_9BURK</name>
<gene>
    <name evidence="7" type="ORF">H8K27_07865</name>
</gene>
<keyword evidence="3 5" id="KW-0732">Signal</keyword>
<dbReference type="InterPro" id="IPR000709">
    <property type="entry name" value="Leu_Ile_Val-bd"/>
</dbReference>
<dbReference type="Gene3D" id="3.40.50.2300">
    <property type="match status" value="2"/>
</dbReference>
<evidence type="ECO:0000256" key="5">
    <source>
        <dbReference type="SAM" id="SignalP"/>
    </source>
</evidence>
<dbReference type="CDD" id="cd06326">
    <property type="entry name" value="PBP1_ABC_ligand_binding-like"/>
    <property type="match status" value="1"/>
</dbReference>
<keyword evidence="4" id="KW-0029">Amino-acid transport</keyword>
<evidence type="ECO:0000313" key="7">
    <source>
        <dbReference type="EMBL" id="MBC3885040.1"/>
    </source>
</evidence>
<evidence type="ECO:0000256" key="3">
    <source>
        <dbReference type="ARBA" id="ARBA00022729"/>
    </source>
</evidence>
<organism evidence="7 8">
    <name type="scientific">Undibacterium griseum</name>
    <dbReference type="NCBI Taxonomy" id="2762295"/>
    <lineage>
        <taxon>Bacteria</taxon>
        <taxon>Pseudomonadati</taxon>
        <taxon>Pseudomonadota</taxon>
        <taxon>Betaproteobacteria</taxon>
        <taxon>Burkholderiales</taxon>
        <taxon>Oxalobacteraceae</taxon>
        <taxon>Undibacterium</taxon>
    </lineage>
</organism>
<proteinExistence type="inferred from homology"/>
<feature type="signal peptide" evidence="5">
    <location>
        <begin position="1"/>
        <end position="32"/>
    </location>
</feature>
<sequence length="390" mass="42464">MQDFFSLRRKTVFSSILLTIGAGCLPAASALADSGVTEHKIILGQSAAFSGPAAQLGIQLHAGAKAYFDYINSTGGVFGRKIELLRRDDKYEAEIAAVNTKAFIENDDVFALFGYVGTPTSNAALPLFTQAKIPFFAPFTGAQSLREPFNRQIFNIRASYFDETEHLVDRLVNTGLKNIAVFYQNDAYGKAGLAGVERALKKKELPIIDTATVERNSLDVSKAVAKLIAKRPDVIIQISAYSSCAAFIKEMRKLEYTGQFYNVSFVGSQALADTLGKDGPGVVISQVVPFPWSIANAMVVGEYTKIMNKAGIKDLNFSSLEGFIAAKVFVEGLRRAGQNLTREKLIAALESINVKNYDAGGFDINFSPSNHNGSRYVDMTIIGKDGRFKN</sequence>
<dbReference type="InterPro" id="IPR028081">
    <property type="entry name" value="Leu-bd"/>
</dbReference>
<keyword evidence="8" id="KW-1185">Reference proteome</keyword>
<evidence type="ECO:0000256" key="1">
    <source>
        <dbReference type="ARBA" id="ARBA00010062"/>
    </source>
</evidence>
<dbReference type="Proteomes" id="UP000613113">
    <property type="component" value="Unassembled WGS sequence"/>
</dbReference>
<dbReference type="InterPro" id="IPR028082">
    <property type="entry name" value="Peripla_BP_I"/>
</dbReference>